<evidence type="ECO:0000256" key="2">
    <source>
        <dbReference type="ARBA" id="ARBA00022679"/>
    </source>
</evidence>
<evidence type="ECO:0000256" key="4">
    <source>
        <dbReference type="HAMAP-Rule" id="MF_00688"/>
    </source>
</evidence>
<dbReference type="EC" id="2.3.2.6" evidence="4"/>
<dbReference type="STRING" id="69395.AQ619_09185"/>
<comment type="catalytic activity">
    <reaction evidence="4">
        <text>L-phenylalanyl-tRNA(Phe) + an N-terminal L-alpha-aminoacyl-[protein] = an N-terminal L-phenylalanyl-L-alpha-aminoacyl-[protein] + tRNA(Phe)</text>
        <dbReference type="Rhea" id="RHEA:43632"/>
        <dbReference type="Rhea" id="RHEA-COMP:9668"/>
        <dbReference type="Rhea" id="RHEA-COMP:9699"/>
        <dbReference type="Rhea" id="RHEA-COMP:10636"/>
        <dbReference type="Rhea" id="RHEA-COMP:10637"/>
        <dbReference type="ChEBI" id="CHEBI:78442"/>
        <dbReference type="ChEBI" id="CHEBI:78531"/>
        <dbReference type="ChEBI" id="CHEBI:78597"/>
        <dbReference type="ChEBI" id="CHEBI:83561"/>
        <dbReference type="EC" id="2.3.2.6"/>
    </reaction>
</comment>
<gene>
    <name evidence="4" type="primary">aat</name>
    <name evidence="5" type="ORF">AQ619_09185</name>
</gene>
<dbReference type="HAMAP" id="MF_00688">
    <property type="entry name" value="Leu_Phe_trans"/>
    <property type="match status" value="1"/>
</dbReference>
<dbReference type="GO" id="GO:0008914">
    <property type="term" value="F:leucyl-tRNA--protein transferase activity"/>
    <property type="evidence" value="ECO:0007669"/>
    <property type="project" value="UniProtKB-UniRule"/>
</dbReference>
<keyword evidence="2 4" id="KW-0808">Transferase</keyword>
<comment type="subcellular location">
    <subcellularLocation>
        <location evidence="4">Cytoplasm</location>
    </subcellularLocation>
</comment>
<dbReference type="OrthoDB" id="9790282at2"/>
<dbReference type="InterPro" id="IPR004616">
    <property type="entry name" value="Leu/Phe-tRNA_Trfase"/>
</dbReference>
<dbReference type="SUPFAM" id="SSF55729">
    <property type="entry name" value="Acyl-CoA N-acyltransferases (Nat)"/>
    <property type="match status" value="1"/>
</dbReference>
<comment type="catalytic activity">
    <reaction evidence="4">
        <text>N-terminal L-lysyl-[protein] + L-leucyl-tRNA(Leu) = N-terminal L-leucyl-L-lysyl-[protein] + tRNA(Leu) + H(+)</text>
        <dbReference type="Rhea" id="RHEA:12340"/>
        <dbReference type="Rhea" id="RHEA-COMP:9613"/>
        <dbReference type="Rhea" id="RHEA-COMP:9622"/>
        <dbReference type="Rhea" id="RHEA-COMP:12670"/>
        <dbReference type="Rhea" id="RHEA-COMP:12671"/>
        <dbReference type="ChEBI" id="CHEBI:15378"/>
        <dbReference type="ChEBI" id="CHEBI:65249"/>
        <dbReference type="ChEBI" id="CHEBI:78442"/>
        <dbReference type="ChEBI" id="CHEBI:78494"/>
        <dbReference type="ChEBI" id="CHEBI:133043"/>
        <dbReference type="EC" id="2.3.2.6"/>
    </reaction>
</comment>
<evidence type="ECO:0000313" key="5">
    <source>
        <dbReference type="EMBL" id="ALL13509.1"/>
    </source>
</evidence>
<dbReference type="GO" id="GO:0005737">
    <property type="term" value="C:cytoplasm"/>
    <property type="evidence" value="ECO:0007669"/>
    <property type="project" value="UniProtKB-SubCell"/>
</dbReference>
<evidence type="ECO:0000256" key="3">
    <source>
        <dbReference type="ARBA" id="ARBA00023315"/>
    </source>
</evidence>
<comment type="similarity">
    <text evidence="4">Belongs to the L/F-transferase family.</text>
</comment>
<keyword evidence="6" id="KW-1185">Reference proteome</keyword>
<comment type="function">
    <text evidence="4">Functions in the N-end rule pathway of protein degradation where it conjugates Leu, Phe and, less efficiently, Met from aminoacyl-tRNAs to the N-termini of proteins containing an N-terminal arginine or lysine.</text>
</comment>
<evidence type="ECO:0000256" key="1">
    <source>
        <dbReference type="ARBA" id="ARBA00022490"/>
    </source>
</evidence>
<dbReference type="Pfam" id="PF03588">
    <property type="entry name" value="Leu_Phe_trans"/>
    <property type="match status" value="1"/>
</dbReference>
<dbReference type="FunFam" id="3.40.630.70:FF:000001">
    <property type="entry name" value="Leucyl/phenylalanyl-tRNA--protein transferase"/>
    <property type="match status" value="1"/>
</dbReference>
<dbReference type="KEGG" id="chq:AQ619_09185"/>
<keyword evidence="1 4" id="KW-0963">Cytoplasm</keyword>
<dbReference type="EMBL" id="CP013002">
    <property type="protein sequence ID" value="ALL13509.1"/>
    <property type="molecule type" value="Genomic_DNA"/>
</dbReference>
<dbReference type="AlphaFoldDB" id="A0A0P0P0F6"/>
<evidence type="ECO:0000313" key="6">
    <source>
        <dbReference type="Proteomes" id="UP000056905"/>
    </source>
</evidence>
<sequence>MDAFTVDDLIRCYERGVFPMADAREDDSIFLIDPERRGVLPLEGVHIPRRLARTVRSDLFQVRIDSAFDGVVEACAASRPGRLETWINAPIQQMYGALFARGLAHSVECWREGRMVGGLYGVALGAAFFGESMFSTERDASKVALAHLTARLKFGGYTLLDTQFITDHLQQFGAVEIPRADYRRRLRSALPGLADFYRFSAGATGAEVLQAISQAS</sequence>
<comment type="catalytic activity">
    <reaction evidence="4">
        <text>N-terminal L-arginyl-[protein] + L-leucyl-tRNA(Leu) = N-terminal L-leucyl-L-arginyl-[protein] + tRNA(Leu) + H(+)</text>
        <dbReference type="Rhea" id="RHEA:50416"/>
        <dbReference type="Rhea" id="RHEA-COMP:9613"/>
        <dbReference type="Rhea" id="RHEA-COMP:9622"/>
        <dbReference type="Rhea" id="RHEA-COMP:12672"/>
        <dbReference type="Rhea" id="RHEA-COMP:12673"/>
        <dbReference type="ChEBI" id="CHEBI:15378"/>
        <dbReference type="ChEBI" id="CHEBI:64719"/>
        <dbReference type="ChEBI" id="CHEBI:78442"/>
        <dbReference type="ChEBI" id="CHEBI:78494"/>
        <dbReference type="ChEBI" id="CHEBI:133044"/>
        <dbReference type="EC" id="2.3.2.6"/>
    </reaction>
</comment>
<dbReference type="InterPro" id="IPR042203">
    <property type="entry name" value="Leu/Phe-tRNA_Trfase_C"/>
</dbReference>
<organism evidence="5 6">
    <name type="scientific">Caulobacter henricii</name>
    <dbReference type="NCBI Taxonomy" id="69395"/>
    <lineage>
        <taxon>Bacteria</taxon>
        <taxon>Pseudomonadati</taxon>
        <taxon>Pseudomonadota</taxon>
        <taxon>Alphaproteobacteria</taxon>
        <taxon>Caulobacterales</taxon>
        <taxon>Caulobacteraceae</taxon>
        <taxon>Caulobacter</taxon>
    </lineage>
</organism>
<dbReference type="PANTHER" id="PTHR30098">
    <property type="entry name" value="LEUCYL/PHENYLALANYL-TRNA--PROTEIN TRANSFERASE"/>
    <property type="match status" value="1"/>
</dbReference>
<dbReference type="NCBIfam" id="TIGR00667">
    <property type="entry name" value="aat"/>
    <property type="match status" value="1"/>
</dbReference>
<dbReference type="Gene3D" id="3.40.630.70">
    <property type="entry name" value="Leucyl/phenylalanyl-tRNA-protein transferase, C-terminal domain"/>
    <property type="match status" value="1"/>
</dbReference>
<accession>A0A0P0P0F6</accession>
<dbReference type="GO" id="GO:0030163">
    <property type="term" value="P:protein catabolic process"/>
    <property type="evidence" value="ECO:0007669"/>
    <property type="project" value="UniProtKB-UniRule"/>
</dbReference>
<dbReference type="RefSeq" id="WP_062146573.1">
    <property type="nucleotide sequence ID" value="NZ_CP013002.1"/>
</dbReference>
<protein>
    <recommendedName>
        <fullName evidence="4">Leucyl/phenylalanyl-tRNA--protein transferase</fullName>
        <ecNumber evidence="4">2.3.2.6</ecNumber>
    </recommendedName>
    <alternativeName>
        <fullName evidence="4">L/F-transferase</fullName>
    </alternativeName>
    <alternativeName>
        <fullName evidence="4">Leucyltransferase</fullName>
    </alternativeName>
    <alternativeName>
        <fullName evidence="4">Phenyalanyltransferase</fullName>
    </alternativeName>
</protein>
<dbReference type="Proteomes" id="UP000056905">
    <property type="component" value="Chromosome"/>
</dbReference>
<name>A0A0P0P0F6_9CAUL</name>
<dbReference type="PANTHER" id="PTHR30098:SF2">
    <property type="entry name" value="LEUCYL_PHENYLALANYL-TRNA--PROTEIN TRANSFERASE"/>
    <property type="match status" value="1"/>
</dbReference>
<keyword evidence="3 4" id="KW-0012">Acyltransferase</keyword>
<proteinExistence type="inferred from homology"/>
<reference evidence="5 6" key="1">
    <citation type="submission" date="2015-10" db="EMBL/GenBank/DDBJ databases">
        <title>Conservation of the essential genome among Caulobacter and Brevundimonas species.</title>
        <authorList>
            <person name="Scott D."/>
            <person name="Ely B."/>
        </authorList>
    </citation>
    <scope>NUCLEOTIDE SEQUENCE [LARGE SCALE GENOMIC DNA]</scope>
    <source>
        <strain evidence="5 6">CB4</strain>
    </source>
</reference>
<dbReference type="InterPro" id="IPR016181">
    <property type="entry name" value="Acyl_CoA_acyltransferase"/>
</dbReference>